<dbReference type="RefSeq" id="WP_194368035.1">
    <property type="nucleotide sequence ID" value="NZ_CP054492.1"/>
</dbReference>
<gene>
    <name evidence="1" type="ORF">HUE88_07100</name>
</gene>
<dbReference type="Proteomes" id="UP000593994">
    <property type="component" value="Chromosome"/>
</dbReference>
<keyword evidence="2" id="KW-1185">Reference proteome</keyword>
<evidence type="ECO:0000313" key="1">
    <source>
        <dbReference type="EMBL" id="QOY50915.1"/>
    </source>
</evidence>
<protein>
    <submittedName>
        <fullName evidence="1">Uncharacterized protein</fullName>
    </submittedName>
</protein>
<dbReference type="InterPro" id="IPR036977">
    <property type="entry name" value="DNA_primase_Znf_CHC2"/>
</dbReference>
<dbReference type="GO" id="GO:0003677">
    <property type="term" value="F:DNA binding"/>
    <property type="evidence" value="ECO:0007669"/>
    <property type="project" value="InterPro"/>
</dbReference>
<dbReference type="SUPFAM" id="SSF57783">
    <property type="entry name" value="Zinc beta-ribbon"/>
    <property type="match status" value="1"/>
</dbReference>
<dbReference type="GO" id="GO:0008270">
    <property type="term" value="F:zinc ion binding"/>
    <property type="evidence" value="ECO:0007669"/>
    <property type="project" value="InterPro"/>
</dbReference>
<dbReference type="Gene3D" id="3.90.580.10">
    <property type="entry name" value="Zinc finger, CHC2-type domain"/>
    <property type="match status" value="1"/>
</dbReference>
<accession>A0A7S7LTD0</accession>
<evidence type="ECO:0000313" key="2">
    <source>
        <dbReference type="Proteomes" id="UP000593994"/>
    </source>
</evidence>
<organism evidence="1 2">
    <name type="scientific">Candidatus Sulfurimonas baltica</name>
    <dbReference type="NCBI Taxonomy" id="2740404"/>
    <lineage>
        <taxon>Bacteria</taxon>
        <taxon>Pseudomonadati</taxon>
        <taxon>Campylobacterota</taxon>
        <taxon>Epsilonproteobacteria</taxon>
        <taxon>Campylobacterales</taxon>
        <taxon>Sulfurimonadaceae</taxon>
        <taxon>Sulfurimonas</taxon>
    </lineage>
</organism>
<dbReference type="AlphaFoldDB" id="A0A7S7LTD0"/>
<dbReference type="EMBL" id="CP054492">
    <property type="protein sequence ID" value="QOY50915.1"/>
    <property type="molecule type" value="Genomic_DNA"/>
</dbReference>
<dbReference type="GO" id="GO:0006260">
    <property type="term" value="P:DNA replication"/>
    <property type="evidence" value="ECO:0007669"/>
    <property type="project" value="InterPro"/>
</dbReference>
<sequence length="698" mass="80324">MNETTLTKLISSYPVAKGFNHLGEKLKGRHYSSGSFITYSILNMMDLKNLISSLTQTECLMLGRYDINQGIIVTQTTYKFTIDKSNVRTRTKSHTYWNKKSVLFFDYDFTVDMNDVLKAENFEALYELILKVLPEFASVEMLFKFSSSSNIYDVNTNTYIGKKIGIHIYFMVDNTSEESIESFKSLLKSRLYELKLAYLEKDKQGKVQEVSLLDFAVFSREREIIESLPLLPPNLSVYTIGNESKIFNEGAAAFDLNSINLDNEYRYEEELEAQKQKIQGDNYVYNTNDSRNTSLYNSINQDVLVASSNERLNYIKVLLKNKNMNYNQITPFFNGEIISMLLREFGYIVNSLKFKLRESERTASTSIRNDNGMIFDFGADFSGTVVKLLMNYHQMNFNNALKYLYICLGADGLNLNEKIYSPLKDPVQVNKNIFTGRVIDLNITVPKVQIYSKSNTKTIPKKSYDLKEIHSQNSDLFRTSGSELDSIINPQLLNNYRNNLDELYPDILGSNSHVSIGYSNDYHSLSVILTDADNELKTIAIRRNNNPKKVESWDKWKKYGSINYIPSRILQEDQIVYVGFGMMEVIVMELLGLSYIVFQSDSVAKKLDKNEQFLKIRNSVNGKKVVLLLDNDEACMDTVKPLRRLLSSASEIVVIKFEKVLNRELEKGYDFVDYINEVSCDVDITKENLINILEKEMI</sequence>
<reference evidence="1 2" key="1">
    <citation type="submission" date="2020-05" db="EMBL/GenBank/DDBJ databases">
        <title>Sulfurimonas marisnigri, sp. nov., and Sulfurimonas baltica, sp. nov., manganese oxide reducing chemolithoautotrophs of the class Epsilonproteobacteria isolated from the pelagic redoxclines of the Black and Baltic Seas and emended description of the genus Sulfurimonas.</title>
        <authorList>
            <person name="Henkel J.V."/>
            <person name="Laudan C."/>
            <person name="Werner J."/>
            <person name="Neu T."/>
            <person name="Plewe S."/>
            <person name="Sproer C."/>
            <person name="Bunk B."/>
            <person name="Schulz-Vogt H.N."/>
        </authorList>
    </citation>
    <scope>NUCLEOTIDE SEQUENCE [LARGE SCALE GENOMIC DNA]</scope>
    <source>
        <strain evidence="1 2">GD2</strain>
    </source>
</reference>
<name>A0A7S7LTD0_9BACT</name>
<proteinExistence type="predicted"/>
<dbReference type="KEGG" id="sbal:HUE88_07100"/>